<dbReference type="RefSeq" id="WP_317787980.1">
    <property type="nucleotide sequence ID" value="NZ_AP028461.1"/>
</dbReference>
<evidence type="ECO:0000313" key="1">
    <source>
        <dbReference type="EMBL" id="MFD1366801.1"/>
    </source>
</evidence>
<protein>
    <recommendedName>
        <fullName evidence="3">Transposase</fullName>
    </recommendedName>
</protein>
<evidence type="ECO:0000313" key="2">
    <source>
        <dbReference type="Proteomes" id="UP001597183"/>
    </source>
</evidence>
<reference evidence="2" key="1">
    <citation type="journal article" date="2019" name="Int. J. Syst. Evol. Microbiol.">
        <title>The Global Catalogue of Microorganisms (GCM) 10K type strain sequencing project: providing services to taxonomists for standard genome sequencing and annotation.</title>
        <authorList>
            <consortium name="The Broad Institute Genomics Platform"/>
            <consortium name="The Broad Institute Genome Sequencing Center for Infectious Disease"/>
            <person name="Wu L."/>
            <person name="Ma J."/>
        </authorList>
    </citation>
    <scope>NUCLEOTIDE SEQUENCE [LARGE SCALE GENOMIC DNA]</scope>
    <source>
        <strain evidence="2">CCM 7526</strain>
    </source>
</reference>
<name>A0ABW4A943_9ACTN</name>
<comment type="caution">
    <text evidence="1">The sequence shown here is derived from an EMBL/GenBank/DDBJ whole genome shotgun (WGS) entry which is preliminary data.</text>
</comment>
<evidence type="ECO:0008006" key="3">
    <source>
        <dbReference type="Google" id="ProtNLM"/>
    </source>
</evidence>
<accession>A0ABW4A943</accession>
<dbReference type="Proteomes" id="UP001597183">
    <property type="component" value="Unassembled WGS sequence"/>
</dbReference>
<keyword evidence="2" id="KW-1185">Reference proteome</keyword>
<sequence>MTDDEVARLRRELERLRTENHRLSRLLELRGQDTTPAPEQLAAMATPGPVTMASPVPEKLTARGVDLLTRKPSRTRCGDSTPNASLAI</sequence>
<organism evidence="1 2">
    <name type="scientific">Actinoplanes sichuanensis</name>
    <dbReference type="NCBI Taxonomy" id="512349"/>
    <lineage>
        <taxon>Bacteria</taxon>
        <taxon>Bacillati</taxon>
        <taxon>Actinomycetota</taxon>
        <taxon>Actinomycetes</taxon>
        <taxon>Micromonosporales</taxon>
        <taxon>Micromonosporaceae</taxon>
        <taxon>Actinoplanes</taxon>
    </lineage>
</organism>
<dbReference type="EMBL" id="JBHTMK010000019">
    <property type="protein sequence ID" value="MFD1366801.1"/>
    <property type="molecule type" value="Genomic_DNA"/>
</dbReference>
<gene>
    <name evidence="1" type="ORF">ACFQ5G_15725</name>
</gene>
<proteinExistence type="predicted"/>